<dbReference type="PANTHER" id="PTHR42899:SF1">
    <property type="entry name" value="SPERMATOGENESIS-ASSOCIATED PROTEIN 20"/>
    <property type="match status" value="1"/>
</dbReference>
<feature type="chain" id="PRO_5008571463" description="Spermatogenesis-associated protein 20-like TRX domain-containing protein" evidence="1">
    <location>
        <begin position="24"/>
        <end position="616"/>
    </location>
</feature>
<dbReference type="PIRSF" id="PIRSF006402">
    <property type="entry name" value="UCP006402_thioredoxin"/>
    <property type="match status" value="1"/>
</dbReference>
<feature type="signal peptide" evidence="1">
    <location>
        <begin position="1"/>
        <end position="23"/>
    </location>
</feature>
<dbReference type="RefSeq" id="WP_096458776.1">
    <property type="nucleotide sequence ID" value="NZ_AP014936.1"/>
</dbReference>
<dbReference type="SUPFAM" id="SSF48208">
    <property type="entry name" value="Six-hairpin glycosidases"/>
    <property type="match status" value="1"/>
</dbReference>
<evidence type="ECO:0000259" key="2">
    <source>
        <dbReference type="Pfam" id="PF03190"/>
    </source>
</evidence>
<keyword evidence="1" id="KW-0732">Signal</keyword>
<dbReference type="Gene3D" id="3.40.30.10">
    <property type="entry name" value="Glutaredoxin"/>
    <property type="match status" value="1"/>
</dbReference>
<protein>
    <recommendedName>
        <fullName evidence="2">Spermatogenesis-associated protein 20-like TRX domain-containing protein</fullName>
    </recommendedName>
</protein>
<dbReference type="InterPro" id="IPR036249">
    <property type="entry name" value="Thioredoxin-like_sf"/>
</dbReference>
<dbReference type="GO" id="GO:0005975">
    <property type="term" value="P:carbohydrate metabolic process"/>
    <property type="evidence" value="ECO:0007669"/>
    <property type="project" value="InterPro"/>
</dbReference>
<organism evidence="3 4">
    <name type="scientific">Sulfurifustis variabilis</name>
    <dbReference type="NCBI Taxonomy" id="1675686"/>
    <lineage>
        <taxon>Bacteria</taxon>
        <taxon>Pseudomonadati</taxon>
        <taxon>Pseudomonadota</taxon>
        <taxon>Gammaproteobacteria</taxon>
        <taxon>Acidiferrobacterales</taxon>
        <taxon>Acidiferrobacteraceae</taxon>
        <taxon>Sulfurifustis</taxon>
    </lineage>
</organism>
<dbReference type="KEGG" id="sva:SVA_0672"/>
<evidence type="ECO:0000313" key="3">
    <source>
        <dbReference type="EMBL" id="BAU47251.1"/>
    </source>
</evidence>
<accession>A0A1B4VAU4</accession>
<evidence type="ECO:0000313" key="4">
    <source>
        <dbReference type="Proteomes" id="UP000218899"/>
    </source>
</evidence>
<dbReference type="OrthoDB" id="9762614at2"/>
<dbReference type="EMBL" id="AP014936">
    <property type="protein sequence ID" value="BAU47251.1"/>
    <property type="molecule type" value="Genomic_DNA"/>
</dbReference>
<dbReference type="Pfam" id="PF03190">
    <property type="entry name" value="Thioredox_DsbH"/>
    <property type="match status" value="1"/>
</dbReference>
<dbReference type="AlphaFoldDB" id="A0A1B4VAU4"/>
<gene>
    <name evidence="3" type="ORF">SVA_0672</name>
</gene>
<proteinExistence type="predicted"/>
<name>A0A1B4VAU4_9GAMM</name>
<dbReference type="InterPro" id="IPR024705">
    <property type="entry name" value="Ssp411"/>
</dbReference>
<dbReference type="SUPFAM" id="SSF52833">
    <property type="entry name" value="Thioredoxin-like"/>
    <property type="match status" value="1"/>
</dbReference>
<keyword evidence="4" id="KW-1185">Reference proteome</keyword>
<dbReference type="InterPro" id="IPR004879">
    <property type="entry name" value="Ssp411-like_TRX"/>
</dbReference>
<feature type="domain" description="Spermatogenesis-associated protein 20-like TRX" evidence="2">
    <location>
        <begin position="26"/>
        <end position="175"/>
    </location>
</feature>
<dbReference type="Proteomes" id="UP000218899">
    <property type="component" value="Chromosome"/>
</dbReference>
<reference evidence="3 4" key="1">
    <citation type="submission" date="2015-08" db="EMBL/GenBank/DDBJ databases">
        <title>Complete genome sequence of Sulfurifustis variabilis.</title>
        <authorList>
            <person name="Miura A."/>
            <person name="Kojima H."/>
            <person name="Fukui M."/>
        </authorList>
    </citation>
    <scope>NUCLEOTIDE SEQUENCE [LARGE SCALE GENOMIC DNA]</scope>
    <source>
        <strain evidence="4">skN76</strain>
    </source>
</reference>
<dbReference type="PANTHER" id="PTHR42899">
    <property type="entry name" value="SPERMATOGENESIS-ASSOCIATED PROTEIN 20"/>
    <property type="match status" value="1"/>
</dbReference>
<sequence length="616" mass="67412">MTARVWKTLFVVGLLFAAAEAGAAGDRLANHPSPYLAMHAGDPVAWREWGPAAVGEARREQKLLFVSVGYFSCHWCHVMQRESYRDPGIAAFLNSHFVPVKVDRELEPALDAELIRFAEATRGSSGWPLNVFVTPDGHPVYALLYAPPAEFRAAITELQALWTRDRARLGRLAEEAARVPPTTAQVVKRDATSLADMIVAGALSIADPIHGGFGDQSKFPSVPPLDFLLARQAAKPEGRVGAFLGLTLDEMARNGLQDHVGGGFFRYAVDPGWNTPHFEKMLYDNALLARLYLRAARVLDRPDFARVARRTLDFLVRDMRAADGAFIASLSALDEKGVEGGYYLWRPEELERLVPARDREVLRLAHGMTDAPPFDAGWLPVGGLSDDEIAARLERPVADVRAARERALGILARARGGRGLPRDTKRLAGWNGLALATYAEAARTLGDARYRGIARGVRDYLAGTLWDGARLHRSVAAGRALGAAALEDYAYVAQGLLEWARLTGRKADYALAGDVARSAWRRFDGPHGWRLAEEMLLRVREGVPLIPDGALPSPAAVLVDVSLALSARTGDGELRRRAVSALDRGRSELAEDPFWHATHVSVLNARGDELRMISDK</sequence>
<evidence type="ECO:0000256" key="1">
    <source>
        <dbReference type="SAM" id="SignalP"/>
    </source>
</evidence>
<dbReference type="InterPro" id="IPR008928">
    <property type="entry name" value="6-hairpin_glycosidase_sf"/>
</dbReference>